<evidence type="ECO:0000259" key="2">
    <source>
        <dbReference type="Pfam" id="PF00248"/>
    </source>
</evidence>
<evidence type="ECO:0000256" key="1">
    <source>
        <dbReference type="SAM" id="MobiDB-lite"/>
    </source>
</evidence>
<dbReference type="Gene3D" id="3.20.20.100">
    <property type="entry name" value="NADP-dependent oxidoreductase domain"/>
    <property type="match status" value="1"/>
</dbReference>
<organism evidence="3 4">
    <name type="scientific">Microbacterium oleivorans</name>
    <dbReference type="NCBI Taxonomy" id="273677"/>
    <lineage>
        <taxon>Bacteria</taxon>
        <taxon>Bacillati</taxon>
        <taxon>Actinomycetota</taxon>
        <taxon>Actinomycetes</taxon>
        <taxon>Micrococcales</taxon>
        <taxon>Microbacteriaceae</taxon>
        <taxon>Microbacterium</taxon>
    </lineage>
</organism>
<feature type="compositionally biased region" description="Polar residues" evidence="1">
    <location>
        <begin position="1"/>
        <end position="11"/>
    </location>
</feature>
<dbReference type="PANTHER" id="PTHR42686:SF1">
    <property type="entry name" value="GH17980P-RELATED"/>
    <property type="match status" value="1"/>
</dbReference>
<accession>A0A7D5IVW9</accession>
<sequence length="324" mass="34207">MRQSSPDQNTPHPRVLGDTGIPVGDITVGTSGLGRDTAPGSVEEQTAVGHARAFLTGPFPVVDTSNEYAGGRSEAVLGIARAEVADEPAARIATKVDRDPETGRFDRDRVLRSYEESLARLGLDRVEVLHLHDPYSVTFSEATAPGGALAGLRELKEAGAVDAIGIAAGPIALMTAYVETDLFDVVLSHNRFTLVDQSAAPLFAAARSRGMGVFNAAPFGAGILAHGAREGASYGYRPAPPELIDWVARAEHVCAAHAVPLRAVALHFSLRSPLVDSTIVGVSSTERLRQLVELRDTEIPEGIWAELEALGPAPTTIDDPEDIG</sequence>
<protein>
    <submittedName>
        <fullName evidence="3">Aldo/keto reductase</fullName>
    </submittedName>
</protein>
<dbReference type="Pfam" id="PF00248">
    <property type="entry name" value="Aldo_ket_red"/>
    <property type="match status" value="1"/>
</dbReference>
<dbReference type="PANTHER" id="PTHR42686">
    <property type="entry name" value="GH17980P-RELATED"/>
    <property type="match status" value="1"/>
</dbReference>
<dbReference type="AlphaFoldDB" id="A0A7D5IVW9"/>
<dbReference type="EMBL" id="CP058316">
    <property type="protein sequence ID" value="QLD11462.1"/>
    <property type="molecule type" value="Genomic_DNA"/>
</dbReference>
<evidence type="ECO:0000313" key="3">
    <source>
        <dbReference type="EMBL" id="QLD11462.1"/>
    </source>
</evidence>
<gene>
    <name evidence="3" type="ORF">HW566_06545</name>
</gene>
<dbReference type="Proteomes" id="UP000509638">
    <property type="component" value="Chromosome"/>
</dbReference>
<reference evidence="3 4" key="1">
    <citation type="submission" date="2020-06" db="EMBL/GenBank/DDBJ databases">
        <authorList>
            <person name="Jo H."/>
        </authorList>
    </citation>
    <scope>NUCLEOTIDE SEQUENCE [LARGE SCALE GENOMIC DNA]</scope>
    <source>
        <strain evidence="3 4">I46</strain>
    </source>
</reference>
<feature type="domain" description="NADP-dependent oxidoreductase" evidence="2">
    <location>
        <begin position="26"/>
        <end position="310"/>
    </location>
</feature>
<dbReference type="RefSeq" id="WP_178011414.1">
    <property type="nucleotide sequence ID" value="NZ_CP058316.1"/>
</dbReference>
<dbReference type="GO" id="GO:0016491">
    <property type="term" value="F:oxidoreductase activity"/>
    <property type="evidence" value="ECO:0007669"/>
    <property type="project" value="InterPro"/>
</dbReference>
<name>A0A7D5IVW9_9MICO</name>
<dbReference type="InterPro" id="IPR036812">
    <property type="entry name" value="NAD(P)_OxRdtase_dom_sf"/>
</dbReference>
<dbReference type="InterPro" id="IPR023210">
    <property type="entry name" value="NADP_OxRdtase_dom"/>
</dbReference>
<dbReference type="InterPro" id="IPR020471">
    <property type="entry name" value="AKR"/>
</dbReference>
<evidence type="ECO:0000313" key="4">
    <source>
        <dbReference type="Proteomes" id="UP000509638"/>
    </source>
</evidence>
<dbReference type="GO" id="GO:0005829">
    <property type="term" value="C:cytosol"/>
    <property type="evidence" value="ECO:0007669"/>
    <property type="project" value="TreeGrafter"/>
</dbReference>
<dbReference type="SUPFAM" id="SSF51430">
    <property type="entry name" value="NAD(P)-linked oxidoreductase"/>
    <property type="match status" value="1"/>
</dbReference>
<proteinExistence type="predicted"/>
<dbReference type="CDD" id="cd19090">
    <property type="entry name" value="AKR_AKR15A-like"/>
    <property type="match status" value="1"/>
</dbReference>
<feature type="region of interest" description="Disordered" evidence="1">
    <location>
        <begin position="1"/>
        <end position="41"/>
    </location>
</feature>